<dbReference type="EMBL" id="CP032148">
    <property type="protein sequence ID" value="QSD63162.1"/>
    <property type="molecule type" value="Genomic_DNA"/>
</dbReference>
<reference evidence="1" key="1">
    <citation type="journal article" date="2020" name="Mol. Microbiol.">
        <title>The CWPS Rubik's cube: Linking diversity of cell wall polysaccharide structures with the encoded biosynthetic machinery of selected Lactococcus lactis strains.</title>
        <authorList>
            <person name="Mahony J."/>
            <person name="Frantzen C."/>
            <person name="Vinogradov E."/>
            <person name="Sadovskaya I."/>
            <person name="Theodorou I."/>
            <person name="Kelleher P."/>
            <person name="Chapot-Chartier M.P."/>
            <person name="Cambillau C."/>
            <person name="Holo H."/>
            <person name="van Sinderen D."/>
        </authorList>
    </citation>
    <scope>NUCLEOTIDE SEQUENCE</scope>
    <source>
        <strain evidence="1">1196</strain>
    </source>
</reference>
<name>A0A1V0NUH3_LACLC</name>
<evidence type="ECO:0000313" key="2">
    <source>
        <dbReference type="Proteomes" id="UP000663552"/>
    </source>
</evidence>
<dbReference type="RefSeq" id="WP_021165227.1">
    <property type="nucleotide sequence ID" value="NZ_CP015900.2"/>
</dbReference>
<gene>
    <name evidence="1" type="ORF">LL1196_1541</name>
</gene>
<organism evidence="1 2">
    <name type="scientific">Lactococcus lactis subsp. cremoris</name>
    <name type="common">Streptococcus cremoris</name>
    <dbReference type="NCBI Taxonomy" id="1359"/>
    <lineage>
        <taxon>Bacteria</taxon>
        <taxon>Bacillati</taxon>
        <taxon>Bacillota</taxon>
        <taxon>Bacilli</taxon>
        <taxon>Lactobacillales</taxon>
        <taxon>Streptococcaceae</taxon>
        <taxon>Lactococcus</taxon>
    </lineage>
</organism>
<accession>A0A1V0NUH3</accession>
<sequence>MIPIEIYISIALLIIALVFCILSLLPKNRRRKWFALTTFVLSVITLVFFVLTGLDYDKKLTTYRDAKSEITQDYHKSINSIDNVKVKFGDYTYDDNDDDYSVSNSRLPITLTNKNEKSVEGTLKFDNSYEKSGHEFDYGISNYIDFNLKTGETKTYYGLEDINDRETAKLLSTLSFSVSREGTYSYFESNEEGTGKDL</sequence>
<evidence type="ECO:0000313" key="1">
    <source>
        <dbReference type="EMBL" id="QSD63162.1"/>
    </source>
</evidence>
<protein>
    <submittedName>
        <fullName evidence="1">Uncharacterized protein</fullName>
    </submittedName>
</protein>
<dbReference type="Proteomes" id="UP000663552">
    <property type="component" value="Chromosome"/>
</dbReference>
<dbReference type="AlphaFoldDB" id="A0A1V0NUH3"/>
<proteinExistence type="predicted"/>